<sequence>MKRGITAALLCAAWPGRRVQIADVATGRDVTGHGSLFDVIRGGGRRAFNTDVKTNATAVIDTGKFAGTNPGQIYCLSKKPDGLLRFFDKQLMQFPDTRFRKVVSE</sequence>
<evidence type="ECO:0000313" key="2">
    <source>
        <dbReference type="Proteomes" id="UP000494252"/>
    </source>
</evidence>
<keyword evidence="2" id="KW-1185">Reference proteome</keyword>
<proteinExistence type="predicted"/>
<dbReference type="EMBL" id="CADIKI010000018">
    <property type="protein sequence ID" value="CAB3802734.1"/>
    <property type="molecule type" value="Genomic_DNA"/>
</dbReference>
<dbReference type="AlphaFoldDB" id="A0A6J5GNY7"/>
<reference evidence="1 2" key="1">
    <citation type="submission" date="2020-04" db="EMBL/GenBank/DDBJ databases">
        <authorList>
            <person name="De Canck E."/>
        </authorList>
    </citation>
    <scope>NUCLEOTIDE SEQUENCE [LARGE SCALE GENOMIC DNA]</scope>
    <source>
        <strain evidence="1 2">LMG 27177</strain>
    </source>
</reference>
<name>A0A6J5GNY7_9BURK</name>
<accession>A0A6J5GNY7</accession>
<evidence type="ECO:0000313" key="1">
    <source>
        <dbReference type="EMBL" id="CAB3802734.1"/>
    </source>
</evidence>
<protein>
    <submittedName>
        <fullName evidence="1">Uncharacterized protein</fullName>
    </submittedName>
</protein>
<dbReference type="Proteomes" id="UP000494252">
    <property type="component" value="Unassembled WGS sequence"/>
</dbReference>
<gene>
    <name evidence="1" type="ORF">LMG27177_05279</name>
</gene>
<organism evidence="1 2">
    <name type="scientific">Paraburkholderia fynbosensis</name>
    <dbReference type="NCBI Taxonomy" id="1200993"/>
    <lineage>
        <taxon>Bacteria</taxon>
        <taxon>Pseudomonadati</taxon>
        <taxon>Pseudomonadota</taxon>
        <taxon>Betaproteobacteria</taxon>
        <taxon>Burkholderiales</taxon>
        <taxon>Burkholderiaceae</taxon>
        <taxon>Paraburkholderia</taxon>
    </lineage>
</organism>